<proteinExistence type="predicted"/>
<accession>A0A386PMG0</accession>
<dbReference type="OrthoDB" id="351055at2"/>
<reference evidence="2 3" key="1">
    <citation type="journal article" date="2018" name="Infect. Genet. Evol.">
        <title>Genome-wide analysis of Borrelia turcica and 'Candidatus Borrelia tachyglossi' shows relapsing fever-like genomes with unique genomic links to Lyme disease Borrelia.</title>
        <authorList>
            <person name="Gofton A.W."/>
            <person name="Margos G."/>
            <person name="Fingerle V."/>
            <person name="Hepner S."/>
            <person name="Loh S.M."/>
            <person name="Ryan U."/>
            <person name="Irwin P."/>
            <person name="Oskam C.L."/>
        </authorList>
    </citation>
    <scope>NUCLEOTIDE SEQUENCE [LARGE SCALE GENOMIC DNA]</scope>
    <source>
        <strain evidence="2 3">IST7</strain>
        <plasmid evidence="2">lp129</plasmid>
    </source>
</reference>
<feature type="chain" id="PRO_5017332489" description="Outer surface protein" evidence="1">
    <location>
        <begin position="25"/>
        <end position="121"/>
    </location>
</feature>
<keyword evidence="1" id="KW-0732">Signal</keyword>
<gene>
    <name evidence="2" type="ORF">DB313_04615</name>
</gene>
<dbReference type="Pfam" id="PF02999">
    <property type="entry name" value="Borrelia_orfD"/>
    <property type="match status" value="1"/>
</dbReference>
<feature type="signal peptide" evidence="1">
    <location>
        <begin position="1"/>
        <end position="24"/>
    </location>
</feature>
<name>A0A386PMG0_9SPIR</name>
<dbReference type="Proteomes" id="UP000275571">
    <property type="component" value="Plasmid lp129"/>
</dbReference>
<evidence type="ECO:0000313" key="3">
    <source>
        <dbReference type="Proteomes" id="UP000275571"/>
    </source>
</evidence>
<geneLocation type="plasmid" evidence="2 3">
    <name>lp129</name>
</geneLocation>
<dbReference type="AlphaFoldDB" id="A0A386PMG0"/>
<dbReference type="EMBL" id="CP028885">
    <property type="protein sequence ID" value="AYE36784.1"/>
    <property type="molecule type" value="Genomic_DNA"/>
</dbReference>
<evidence type="ECO:0000256" key="1">
    <source>
        <dbReference type="SAM" id="SignalP"/>
    </source>
</evidence>
<keyword evidence="2" id="KW-0614">Plasmid</keyword>
<dbReference type="KEGG" id="btur:DB313_04615"/>
<keyword evidence="3" id="KW-1185">Reference proteome</keyword>
<organism evidence="2 3">
    <name type="scientific">Borrelia turcica IST7</name>
    <dbReference type="NCBI Taxonomy" id="1104446"/>
    <lineage>
        <taxon>Bacteria</taxon>
        <taxon>Pseudomonadati</taxon>
        <taxon>Spirochaetota</taxon>
        <taxon>Spirochaetia</taxon>
        <taxon>Spirochaetales</taxon>
        <taxon>Borreliaceae</taxon>
        <taxon>Borrelia</taxon>
    </lineage>
</organism>
<evidence type="ECO:0000313" key="2">
    <source>
        <dbReference type="EMBL" id="AYE36784.1"/>
    </source>
</evidence>
<evidence type="ECO:0008006" key="4">
    <source>
        <dbReference type="Google" id="ProtNLM"/>
    </source>
</evidence>
<dbReference type="RefSeq" id="WP_120104703.1">
    <property type="nucleotide sequence ID" value="NZ_CP028885.1"/>
</dbReference>
<dbReference type="InterPro" id="IPR004248">
    <property type="entry name" value="Borrelia_plasmid_OrfD"/>
</dbReference>
<sequence length="121" mass="14041">MNKKRLTICLLFSFILLSSCTSIASLPQEPATPVSNTLQSLSIYEAHLSSYVMYLQTFLVKTKEKFRDKDYPQFSFFDATLLKKTHTIDAVKQNIEHLKHYISITKPIVNSIYKKYSKLKK</sequence>
<protein>
    <recommendedName>
        <fullName evidence="4">Outer surface protein</fullName>
    </recommendedName>
</protein>
<dbReference type="PROSITE" id="PS51257">
    <property type="entry name" value="PROKAR_LIPOPROTEIN"/>
    <property type="match status" value="1"/>
</dbReference>